<dbReference type="GO" id="GO:0007338">
    <property type="term" value="P:single fertilization"/>
    <property type="evidence" value="ECO:0007669"/>
    <property type="project" value="TreeGrafter"/>
</dbReference>
<organism evidence="5 6">
    <name type="scientific">Atractosteus spatula</name>
    <name type="common">Alligator gar</name>
    <name type="synonym">Lepisosteus spatula</name>
    <dbReference type="NCBI Taxonomy" id="7917"/>
    <lineage>
        <taxon>Eukaryota</taxon>
        <taxon>Metazoa</taxon>
        <taxon>Chordata</taxon>
        <taxon>Craniata</taxon>
        <taxon>Vertebrata</taxon>
        <taxon>Euteleostomi</taxon>
        <taxon>Actinopterygii</taxon>
        <taxon>Neopterygii</taxon>
        <taxon>Holostei</taxon>
        <taxon>Semionotiformes</taxon>
        <taxon>Lepisosteidae</taxon>
        <taxon>Atractosteus</taxon>
    </lineage>
</organism>
<dbReference type="GO" id="GO:0005886">
    <property type="term" value="C:plasma membrane"/>
    <property type="evidence" value="ECO:0007669"/>
    <property type="project" value="TreeGrafter"/>
</dbReference>
<feature type="chain" id="PRO_5035317053" evidence="4">
    <location>
        <begin position="19"/>
        <end position="134"/>
    </location>
</feature>
<dbReference type="GO" id="GO:0034703">
    <property type="term" value="C:cation channel complex"/>
    <property type="evidence" value="ECO:0007669"/>
    <property type="project" value="TreeGrafter"/>
</dbReference>
<keyword evidence="4" id="KW-0732">Signal</keyword>
<accession>A0A8J7TGQ0</accession>
<keyword evidence="3" id="KW-0407">Ion channel</keyword>
<dbReference type="AlphaFoldDB" id="A0A8J7TGQ0"/>
<evidence type="ECO:0000256" key="2">
    <source>
        <dbReference type="ARBA" id="ARBA00023065"/>
    </source>
</evidence>
<dbReference type="PRINTS" id="PR01097">
    <property type="entry name" value="TRNSRECEPTRP"/>
</dbReference>
<dbReference type="GO" id="GO:0015279">
    <property type="term" value="F:store-operated calcium channel activity"/>
    <property type="evidence" value="ECO:0007669"/>
    <property type="project" value="TreeGrafter"/>
</dbReference>
<reference evidence="5" key="1">
    <citation type="journal article" date="2021" name="Cell">
        <title>Tracing the genetic footprints of vertebrate landing in non-teleost ray-finned fishes.</title>
        <authorList>
            <person name="Bi X."/>
            <person name="Wang K."/>
            <person name="Yang L."/>
            <person name="Pan H."/>
            <person name="Jiang H."/>
            <person name="Wei Q."/>
            <person name="Fang M."/>
            <person name="Yu H."/>
            <person name="Zhu C."/>
            <person name="Cai Y."/>
            <person name="He Y."/>
            <person name="Gan X."/>
            <person name="Zeng H."/>
            <person name="Yu D."/>
            <person name="Zhu Y."/>
            <person name="Jiang H."/>
            <person name="Qiu Q."/>
            <person name="Yang H."/>
            <person name="Zhang Y.E."/>
            <person name="Wang W."/>
            <person name="Zhu M."/>
            <person name="He S."/>
            <person name="Zhang G."/>
        </authorList>
    </citation>
    <scope>NUCLEOTIDE SEQUENCE</scope>
    <source>
        <strain evidence="5">Allg_001</strain>
    </source>
</reference>
<evidence type="ECO:0000256" key="3">
    <source>
        <dbReference type="ARBA" id="ARBA00023303"/>
    </source>
</evidence>
<dbReference type="InterPro" id="IPR002153">
    <property type="entry name" value="TRPC_channel"/>
</dbReference>
<gene>
    <name evidence="5" type="primary">Trpc7_1</name>
    <name evidence="5" type="ORF">GTO95_0009920</name>
</gene>
<dbReference type="PANTHER" id="PTHR10117">
    <property type="entry name" value="TRANSIENT RECEPTOR POTENTIAL CHANNEL"/>
    <property type="match status" value="1"/>
</dbReference>
<keyword evidence="2" id="KW-0406">Ion transport</keyword>
<keyword evidence="1" id="KW-0813">Transport</keyword>
<evidence type="ECO:0000256" key="4">
    <source>
        <dbReference type="SAM" id="SignalP"/>
    </source>
</evidence>
<dbReference type="PANTHER" id="PTHR10117:SF7">
    <property type="entry name" value="SHORT TRANSIENT RECEPTOR POTENTIAL CHANNEL 6"/>
    <property type="match status" value="1"/>
</dbReference>
<dbReference type="EMBL" id="JAAWVO010063640">
    <property type="protein sequence ID" value="MBN3323213.1"/>
    <property type="molecule type" value="Genomic_DNA"/>
</dbReference>
<feature type="signal peptide" evidence="4">
    <location>
        <begin position="1"/>
        <end position="18"/>
    </location>
</feature>
<name>A0A8J7TGQ0_ATRSP</name>
<feature type="non-terminal residue" evidence="5">
    <location>
        <position position="1"/>
    </location>
</feature>
<evidence type="ECO:0000313" key="6">
    <source>
        <dbReference type="Proteomes" id="UP000736164"/>
    </source>
</evidence>
<proteinExistence type="predicted"/>
<dbReference type="Proteomes" id="UP000736164">
    <property type="component" value="Unassembled WGS sequence"/>
</dbReference>
<comment type="caution">
    <text evidence="5">The sequence shown here is derived from an EMBL/GenBank/DDBJ whole genome shotgun (WGS) entry which is preliminary data.</text>
</comment>
<sequence>MVIVLLNMLIAMINNSFQEIEDDADVEWKFARAKLWFSYFEEGRTLPVPFNLIPSPKSVVCLVLKIKQFLKVLLHIQKTDTNGDAELNELGSDMHSTVRSSPSPTRYQVILSNSNNQQQHMIKSLSSLTLCLEG</sequence>
<dbReference type="GO" id="GO:0070679">
    <property type="term" value="F:inositol 1,4,5 trisphosphate binding"/>
    <property type="evidence" value="ECO:0007669"/>
    <property type="project" value="TreeGrafter"/>
</dbReference>
<evidence type="ECO:0000256" key="1">
    <source>
        <dbReference type="ARBA" id="ARBA00022448"/>
    </source>
</evidence>
<dbReference type="GO" id="GO:0051480">
    <property type="term" value="P:regulation of cytosolic calcium ion concentration"/>
    <property type="evidence" value="ECO:0007669"/>
    <property type="project" value="TreeGrafter"/>
</dbReference>
<evidence type="ECO:0000313" key="5">
    <source>
        <dbReference type="EMBL" id="MBN3323213.1"/>
    </source>
</evidence>
<feature type="non-terminal residue" evidence="5">
    <location>
        <position position="134"/>
    </location>
</feature>
<protein>
    <submittedName>
        <fullName evidence="5">TRPC7 protein</fullName>
    </submittedName>
</protein>
<keyword evidence="6" id="KW-1185">Reference proteome</keyword>